<gene>
    <name evidence="6" type="ORF">BW731_03570</name>
</gene>
<keyword evidence="4" id="KW-0456">Lyase</keyword>
<keyword evidence="3" id="KW-0862">Zinc</keyword>
<keyword evidence="7" id="KW-1185">Reference proteome</keyword>
<dbReference type="SUPFAM" id="SSF51316">
    <property type="entry name" value="Mss4-like"/>
    <property type="match status" value="1"/>
</dbReference>
<dbReference type="InterPro" id="IPR011057">
    <property type="entry name" value="Mss4-like_sf"/>
</dbReference>
<dbReference type="AlphaFoldDB" id="A0A1V4DFL6"/>
<keyword evidence="2" id="KW-0479">Metal-binding</keyword>
<evidence type="ECO:0000256" key="2">
    <source>
        <dbReference type="ARBA" id="ARBA00022723"/>
    </source>
</evidence>
<organism evidence="6 7">
    <name type="scientific">Vagococcus martis</name>
    <dbReference type="NCBI Taxonomy" id="1768210"/>
    <lineage>
        <taxon>Bacteria</taxon>
        <taxon>Bacillati</taxon>
        <taxon>Bacillota</taxon>
        <taxon>Bacilli</taxon>
        <taxon>Lactobacillales</taxon>
        <taxon>Enterococcaceae</taxon>
        <taxon>Vagococcus</taxon>
    </lineage>
</organism>
<dbReference type="PANTHER" id="PTHR33337:SF40">
    <property type="entry name" value="CENP-V_GFA DOMAIN-CONTAINING PROTEIN-RELATED"/>
    <property type="match status" value="1"/>
</dbReference>
<feature type="domain" description="CENP-V/GFA" evidence="5">
    <location>
        <begin position="3"/>
        <end position="119"/>
    </location>
</feature>
<dbReference type="PANTHER" id="PTHR33337">
    <property type="entry name" value="GFA DOMAIN-CONTAINING PROTEIN"/>
    <property type="match status" value="1"/>
</dbReference>
<dbReference type="Pfam" id="PF04828">
    <property type="entry name" value="GFA"/>
    <property type="match status" value="1"/>
</dbReference>
<proteinExistence type="inferred from homology"/>
<dbReference type="EMBL" id="MVAB01000001">
    <property type="protein sequence ID" value="OPF87349.1"/>
    <property type="molecule type" value="Genomic_DNA"/>
</dbReference>
<evidence type="ECO:0000256" key="1">
    <source>
        <dbReference type="ARBA" id="ARBA00005495"/>
    </source>
</evidence>
<comment type="caution">
    <text evidence="6">The sequence shown here is derived from an EMBL/GenBank/DDBJ whole genome shotgun (WGS) entry which is preliminary data.</text>
</comment>
<dbReference type="Proteomes" id="UP000189970">
    <property type="component" value="Unassembled WGS sequence"/>
</dbReference>
<name>A0A1V4DFL6_9ENTE</name>
<evidence type="ECO:0000256" key="3">
    <source>
        <dbReference type="ARBA" id="ARBA00022833"/>
    </source>
</evidence>
<evidence type="ECO:0000256" key="4">
    <source>
        <dbReference type="ARBA" id="ARBA00023239"/>
    </source>
</evidence>
<sequence length="141" mass="16512">MKYNCQCLCGKVNYNVILDNLDFSICHCSMCRKNTGGTGFSYFYTYCQPNFSSSDFVSTYNAQNIAERVFCNQCGTLLYYRHFESNGYCIPIGVVDNLSEEKVKLVSEWYYQDKPSYYDYNKETKKYLKGDINNDMERKSN</sequence>
<protein>
    <recommendedName>
        <fullName evidence="5">CENP-V/GFA domain-containing protein</fullName>
    </recommendedName>
</protein>
<evidence type="ECO:0000313" key="6">
    <source>
        <dbReference type="EMBL" id="OPF87349.1"/>
    </source>
</evidence>
<reference evidence="6 7" key="1">
    <citation type="submission" date="2017-02" db="EMBL/GenBank/DDBJ databases">
        <title>Vagococcus cremeus sp. nov., isolated from the small intestine of a marten, Martes flavigula.</title>
        <authorList>
            <person name="Tak E.J."/>
            <person name="Bae J.-W."/>
        </authorList>
    </citation>
    <scope>NUCLEOTIDE SEQUENCE [LARGE SCALE GENOMIC DNA]</scope>
    <source>
        <strain evidence="6 7">D7T301</strain>
    </source>
</reference>
<evidence type="ECO:0000259" key="5">
    <source>
        <dbReference type="PROSITE" id="PS51891"/>
    </source>
</evidence>
<evidence type="ECO:0000313" key="7">
    <source>
        <dbReference type="Proteomes" id="UP000189970"/>
    </source>
</evidence>
<dbReference type="GO" id="GO:0016846">
    <property type="term" value="F:carbon-sulfur lyase activity"/>
    <property type="evidence" value="ECO:0007669"/>
    <property type="project" value="InterPro"/>
</dbReference>
<comment type="similarity">
    <text evidence="1">Belongs to the Gfa family.</text>
</comment>
<accession>A0A1V4DFL6</accession>
<dbReference type="InterPro" id="IPR006913">
    <property type="entry name" value="CENP-V/GFA"/>
</dbReference>
<dbReference type="Gene3D" id="3.90.1590.10">
    <property type="entry name" value="glutathione-dependent formaldehyde- activating enzyme (gfa)"/>
    <property type="match status" value="1"/>
</dbReference>
<dbReference type="PROSITE" id="PS51891">
    <property type="entry name" value="CENP_V_GFA"/>
    <property type="match status" value="1"/>
</dbReference>
<dbReference type="GO" id="GO:0046872">
    <property type="term" value="F:metal ion binding"/>
    <property type="evidence" value="ECO:0007669"/>
    <property type="project" value="UniProtKB-KW"/>
</dbReference>